<evidence type="ECO:0000313" key="2">
    <source>
        <dbReference type="EMBL" id="MDC0668253.1"/>
    </source>
</evidence>
<proteinExistence type="predicted"/>
<gene>
    <name evidence="2" type="ORF">POL58_10910</name>
</gene>
<dbReference type="Proteomes" id="UP001217838">
    <property type="component" value="Unassembled WGS sequence"/>
</dbReference>
<name>A0ABT5B3F1_9BACT</name>
<comment type="caution">
    <text evidence="2">The sequence shown here is derived from an EMBL/GenBank/DDBJ whole genome shotgun (WGS) entry which is preliminary data.</text>
</comment>
<accession>A0ABT5B3F1</accession>
<evidence type="ECO:0000256" key="1">
    <source>
        <dbReference type="SAM" id="MobiDB-lite"/>
    </source>
</evidence>
<dbReference type="RefSeq" id="WP_271997178.1">
    <property type="nucleotide sequence ID" value="NZ_JAQNDN010000003.1"/>
</dbReference>
<protein>
    <submittedName>
        <fullName evidence="2">Uncharacterized protein</fullName>
    </submittedName>
</protein>
<evidence type="ECO:0000313" key="3">
    <source>
        <dbReference type="Proteomes" id="UP001217838"/>
    </source>
</evidence>
<feature type="compositionally biased region" description="Low complexity" evidence="1">
    <location>
        <begin position="15"/>
        <end position="72"/>
    </location>
</feature>
<sequence length="294" mass="30058">MLAATLGCGLGGSGSETDAATSTDGSTAHTTTSATTTTTAATSTATTTTGEASSSTTPAPTDTSAGFAVMPDMPTPPPVTPCEVWNDTCPEGQKCHPYEQGRTWAAGCMEVADPPIPVGGQCNMNWGVLEDDCERGAMCFGLGVFSDSTRCTPLATGSPDAPICPDPCTFPFVYYDTFGLCTPPCDPLAPDCPEGVACNSVAHRGKFVCTPVGTVGPNEACERTDDCVEGSTCVPHIVLPDCNSTYCCTPVCDQNAPDPCPDAVPGTACQTWPPFPDLDEACLPPGVGMCTTAP</sequence>
<reference evidence="2 3" key="1">
    <citation type="submission" date="2022-11" db="EMBL/GenBank/DDBJ databases">
        <title>Minimal conservation of predation-associated metabolite biosynthetic gene clusters underscores biosynthetic potential of Myxococcota including descriptions for ten novel species: Archangium lansinium sp. nov., Myxococcus landrumus sp. nov., Nannocystis bai.</title>
        <authorList>
            <person name="Ahearne A."/>
            <person name="Stevens C."/>
            <person name="Dowd S."/>
        </authorList>
    </citation>
    <scope>NUCLEOTIDE SEQUENCE [LARGE SCALE GENOMIC DNA]</scope>
    <source>
        <strain evidence="2 3">NCELM</strain>
    </source>
</reference>
<dbReference type="EMBL" id="JAQNDN010000003">
    <property type="protein sequence ID" value="MDC0668253.1"/>
    <property type="molecule type" value="Genomic_DNA"/>
</dbReference>
<keyword evidence="3" id="KW-1185">Reference proteome</keyword>
<feature type="region of interest" description="Disordered" evidence="1">
    <location>
        <begin position="1"/>
        <end position="75"/>
    </location>
</feature>
<organism evidence="2 3">
    <name type="scientific">Nannocystis radixulma</name>
    <dbReference type="NCBI Taxonomy" id="2995305"/>
    <lineage>
        <taxon>Bacteria</taxon>
        <taxon>Pseudomonadati</taxon>
        <taxon>Myxococcota</taxon>
        <taxon>Polyangia</taxon>
        <taxon>Nannocystales</taxon>
        <taxon>Nannocystaceae</taxon>
        <taxon>Nannocystis</taxon>
    </lineage>
</organism>